<comment type="caution">
    <text evidence="2">The sequence shown here is derived from an EMBL/GenBank/DDBJ whole genome shotgun (WGS) entry which is preliminary data.</text>
</comment>
<gene>
    <name evidence="2" type="ORF">EAE98_008163</name>
</gene>
<evidence type="ECO:0000256" key="1">
    <source>
        <dbReference type="SAM" id="MobiDB-lite"/>
    </source>
</evidence>
<sequence length="393" mass="44103">MMSDSDICKFKVAGLVEIELKKPYNRDGNIRKSHALCIDGLTTPHKPLLMLSEKYIASHPPGRKELYDRPIRHLQMEAYSTLLRYNDEKPLSTYHRATIHINLARCFEDCLDEKSGSQDNILNLIKYHFECAHGWATAVIDQRQLDVTSEECVPFNDIINAANDIKDSLYARKLYMDALDEDNMVDVASGLRNPTLPLEVVDDNVSEHNQNSEAPDSQSSEQVADIGAQDDLDGSDTSTVRGTDDTVNNFDSDFDELGYEDIIAKARQNPTIAVEPAPIDVTDVRMMYGFMHFLVHDKLGICNLMNGYLDRMDAALELGEPETKIIRDAMTALNVRDNGNGLAVPPSSSPSTPSAPFFPIASTLPIRTRSNNTERESRKKRKFADDDEEDEML</sequence>
<accession>A0ABQ7IEX9</accession>
<evidence type="ECO:0008006" key="4">
    <source>
        <dbReference type="Google" id="ProtNLM"/>
    </source>
</evidence>
<name>A0ABQ7IEX9_9HELO</name>
<feature type="compositionally biased region" description="Low complexity" evidence="1">
    <location>
        <begin position="345"/>
        <end position="362"/>
    </location>
</feature>
<feature type="compositionally biased region" description="Polar residues" evidence="1">
    <location>
        <begin position="235"/>
        <end position="247"/>
    </location>
</feature>
<dbReference type="EMBL" id="RCSX01000021">
    <property type="protein sequence ID" value="KAF7921952.1"/>
    <property type="molecule type" value="Genomic_DNA"/>
</dbReference>
<feature type="compositionally biased region" description="Polar residues" evidence="1">
    <location>
        <begin position="207"/>
        <end position="222"/>
    </location>
</feature>
<evidence type="ECO:0000313" key="3">
    <source>
        <dbReference type="Proteomes" id="UP000783213"/>
    </source>
</evidence>
<organism evidence="2 3">
    <name type="scientific">Botrytis deweyae</name>
    <dbReference type="NCBI Taxonomy" id="2478750"/>
    <lineage>
        <taxon>Eukaryota</taxon>
        <taxon>Fungi</taxon>
        <taxon>Dikarya</taxon>
        <taxon>Ascomycota</taxon>
        <taxon>Pezizomycotina</taxon>
        <taxon>Leotiomycetes</taxon>
        <taxon>Helotiales</taxon>
        <taxon>Sclerotiniaceae</taxon>
        <taxon>Botrytis</taxon>
    </lineage>
</organism>
<proteinExistence type="predicted"/>
<protein>
    <recommendedName>
        <fullName evidence="4">HNH nuclease domain-containing protein</fullName>
    </recommendedName>
</protein>
<feature type="region of interest" description="Disordered" evidence="1">
    <location>
        <begin position="341"/>
        <end position="393"/>
    </location>
</feature>
<evidence type="ECO:0000313" key="2">
    <source>
        <dbReference type="EMBL" id="KAF7921952.1"/>
    </source>
</evidence>
<reference evidence="2 3" key="1">
    <citation type="journal article" date="2020" name="Genome Biol. Evol.">
        <title>Comparative genomics of Sclerotiniaceae.</title>
        <authorList>
            <person name="Valero Jimenez C.A."/>
            <person name="Steentjes M."/>
            <person name="Scholten O.E."/>
            <person name="Van Kan J.A.L."/>
        </authorList>
    </citation>
    <scope>NUCLEOTIDE SEQUENCE [LARGE SCALE GENOMIC DNA]</scope>
    <source>
        <strain evidence="2 3">B1</strain>
    </source>
</reference>
<dbReference type="GeneID" id="62234936"/>
<keyword evidence="3" id="KW-1185">Reference proteome</keyword>
<dbReference type="Proteomes" id="UP000783213">
    <property type="component" value="Unassembled WGS sequence"/>
</dbReference>
<feature type="region of interest" description="Disordered" evidence="1">
    <location>
        <begin position="206"/>
        <end position="247"/>
    </location>
</feature>
<dbReference type="RefSeq" id="XP_038807652.1">
    <property type="nucleotide sequence ID" value="XM_038955786.1"/>
</dbReference>